<dbReference type="Proteomes" id="UP000637061">
    <property type="component" value="Unassembled WGS sequence"/>
</dbReference>
<organism evidence="1 2">
    <name type="scientific">Pseudomonas putida</name>
    <name type="common">Arthrobacter siderocapsulatus</name>
    <dbReference type="NCBI Taxonomy" id="303"/>
    <lineage>
        <taxon>Bacteria</taxon>
        <taxon>Pseudomonadati</taxon>
        <taxon>Pseudomonadota</taxon>
        <taxon>Gammaproteobacteria</taxon>
        <taxon>Pseudomonadales</taxon>
        <taxon>Pseudomonadaceae</taxon>
        <taxon>Pseudomonas</taxon>
    </lineage>
</organism>
<gene>
    <name evidence="1" type="ORF">JEU22_04105</name>
</gene>
<proteinExistence type="predicted"/>
<comment type="caution">
    <text evidence="1">The sequence shown here is derived from an EMBL/GenBank/DDBJ whole genome shotgun (WGS) entry which is preliminary data.</text>
</comment>
<dbReference type="AlphaFoldDB" id="A0A8I1JIZ8"/>
<accession>A0A8I1JIZ8</accession>
<evidence type="ECO:0000313" key="2">
    <source>
        <dbReference type="Proteomes" id="UP000637061"/>
    </source>
</evidence>
<dbReference type="RefSeq" id="WP_198746703.1">
    <property type="nucleotide sequence ID" value="NZ_JAEHTE010000002.1"/>
</dbReference>
<reference evidence="1" key="1">
    <citation type="submission" date="2020-12" db="EMBL/GenBank/DDBJ databases">
        <title>Enhanced detection system for hospital associated transmission using whole genome sequencing surveillance.</title>
        <authorList>
            <person name="Harrison L.H."/>
            <person name="Van Tyne D."/>
            <person name="Marsh J.W."/>
            <person name="Griffith M.P."/>
            <person name="Snyder D.J."/>
            <person name="Cooper V.S."/>
            <person name="Mustapha M."/>
        </authorList>
    </citation>
    <scope>NUCLEOTIDE SEQUENCE</scope>
    <source>
        <strain evidence="1">PSB00042</strain>
    </source>
</reference>
<evidence type="ECO:0000313" key="1">
    <source>
        <dbReference type="EMBL" id="MBI6883089.1"/>
    </source>
</evidence>
<protein>
    <submittedName>
        <fullName evidence="1">Uncharacterized protein</fullName>
    </submittedName>
</protein>
<sequence>MLIQNPHAPGSLYHQNFDSLVAYWKNQSSECMKSKHAVHIAGSKNFLSNSCSVMATHEFEADAISRVHEAKYGTSL</sequence>
<name>A0A8I1JIZ8_PSEPU</name>
<dbReference type="EMBL" id="JAEHTE010000002">
    <property type="protein sequence ID" value="MBI6883089.1"/>
    <property type="molecule type" value="Genomic_DNA"/>
</dbReference>